<dbReference type="EMBL" id="JBHSGQ010000005">
    <property type="protein sequence ID" value="MFC4725751.1"/>
    <property type="molecule type" value="Genomic_DNA"/>
</dbReference>
<reference evidence="2" key="1">
    <citation type="journal article" date="2019" name="Int. J. Syst. Evol. Microbiol.">
        <title>The Global Catalogue of Microorganisms (GCM) 10K type strain sequencing project: providing services to taxonomists for standard genome sequencing and annotation.</title>
        <authorList>
            <consortium name="The Broad Institute Genomics Platform"/>
            <consortium name="The Broad Institute Genome Sequencing Center for Infectious Disease"/>
            <person name="Wu L."/>
            <person name="Ma J."/>
        </authorList>
    </citation>
    <scope>NUCLEOTIDE SEQUENCE [LARGE SCALE GENOMIC DNA]</scope>
    <source>
        <strain evidence="2">CCUG 62981</strain>
    </source>
</reference>
<dbReference type="RefSeq" id="WP_371392720.1">
    <property type="nucleotide sequence ID" value="NZ_CP163421.1"/>
</dbReference>
<keyword evidence="2" id="KW-1185">Reference proteome</keyword>
<comment type="caution">
    <text evidence="1">The sequence shown here is derived from an EMBL/GenBank/DDBJ whole genome shotgun (WGS) entry which is preliminary data.</text>
</comment>
<sequence length="134" mass="14623">MVGEEQLEQKMPLSHLSDPKVHNIIDLAQKMNAAFPPSKDGIDPFSPEAKQKLGAYISSPEHQALVNYIANLSKDELVELTALIWLGRGDGDDFDGLIEHAGRSRGPGDVDYIVEKSPSLPTYLSAGLRLIKGQ</sequence>
<organism evidence="1 2">
    <name type="scientific">Glycocaulis abyssi</name>
    <dbReference type="NCBI Taxonomy" id="1433403"/>
    <lineage>
        <taxon>Bacteria</taxon>
        <taxon>Pseudomonadati</taxon>
        <taxon>Pseudomonadota</taxon>
        <taxon>Alphaproteobacteria</taxon>
        <taxon>Maricaulales</taxon>
        <taxon>Maricaulaceae</taxon>
        <taxon>Glycocaulis</taxon>
    </lineage>
</organism>
<gene>
    <name evidence="1" type="ORF">ACFPB0_10655</name>
</gene>
<name>A0ABV9NCV9_9PROT</name>
<protein>
    <submittedName>
        <fullName evidence="1">DUF3775 domain-containing protein</fullName>
    </submittedName>
</protein>
<evidence type="ECO:0000313" key="1">
    <source>
        <dbReference type="EMBL" id="MFC4725751.1"/>
    </source>
</evidence>
<evidence type="ECO:0000313" key="2">
    <source>
        <dbReference type="Proteomes" id="UP001596024"/>
    </source>
</evidence>
<dbReference type="InterPro" id="IPR022254">
    <property type="entry name" value="DUF3775"/>
</dbReference>
<dbReference type="Proteomes" id="UP001596024">
    <property type="component" value="Unassembled WGS sequence"/>
</dbReference>
<dbReference type="Pfam" id="PF12616">
    <property type="entry name" value="DUF3775"/>
    <property type="match status" value="1"/>
</dbReference>
<accession>A0ABV9NCV9</accession>
<proteinExistence type="predicted"/>